<feature type="compositionally biased region" description="Polar residues" evidence="1">
    <location>
        <begin position="8"/>
        <end position="17"/>
    </location>
</feature>
<organism evidence="2 3">
    <name type="scientific">Sphingomonas colocasiae</name>
    <dbReference type="NCBI Taxonomy" id="1848973"/>
    <lineage>
        <taxon>Bacteria</taxon>
        <taxon>Pseudomonadati</taxon>
        <taxon>Pseudomonadota</taxon>
        <taxon>Alphaproteobacteria</taxon>
        <taxon>Sphingomonadales</taxon>
        <taxon>Sphingomonadaceae</taxon>
        <taxon>Sphingomonas</taxon>
    </lineage>
</organism>
<name>A0ABS7Q170_9SPHN</name>
<protein>
    <submittedName>
        <fullName evidence="2">Uncharacterized protein</fullName>
    </submittedName>
</protein>
<evidence type="ECO:0000313" key="2">
    <source>
        <dbReference type="EMBL" id="MBY8825989.1"/>
    </source>
</evidence>
<feature type="region of interest" description="Disordered" evidence="1">
    <location>
        <begin position="1"/>
        <end position="70"/>
    </location>
</feature>
<evidence type="ECO:0000256" key="1">
    <source>
        <dbReference type="SAM" id="MobiDB-lite"/>
    </source>
</evidence>
<accession>A0ABS7Q170</accession>
<dbReference type="EMBL" id="JAINVV010000014">
    <property type="protein sequence ID" value="MBY8825989.1"/>
    <property type="molecule type" value="Genomic_DNA"/>
</dbReference>
<gene>
    <name evidence="2" type="ORF">K7G82_27055</name>
</gene>
<sequence length="70" mass="7060">MGAGALTRSASDETPVQDQADVEVPNGLPELVGNNLAAEELPKEPLAELGVAPSTGNNAAPVDPSKRKGP</sequence>
<keyword evidence="3" id="KW-1185">Reference proteome</keyword>
<dbReference type="Proteomes" id="UP000706039">
    <property type="component" value="Unassembled WGS sequence"/>
</dbReference>
<comment type="caution">
    <text evidence="2">The sequence shown here is derived from an EMBL/GenBank/DDBJ whole genome shotgun (WGS) entry which is preliminary data.</text>
</comment>
<reference evidence="2 3" key="1">
    <citation type="submission" date="2021-08" db="EMBL/GenBank/DDBJ databases">
        <authorList>
            <person name="Tuo L."/>
        </authorList>
    </citation>
    <scope>NUCLEOTIDE SEQUENCE [LARGE SCALE GENOMIC DNA]</scope>
    <source>
        <strain evidence="2 3">JCM 31229</strain>
    </source>
</reference>
<proteinExistence type="predicted"/>
<evidence type="ECO:0000313" key="3">
    <source>
        <dbReference type="Proteomes" id="UP000706039"/>
    </source>
</evidence>